<comment type="subunit">
    <text evidence="2 11">Heterodimer of HisH and HisF.</text>
</comment>
<dbReference type="HAMAP" id="MF_00278">
    <property type="entry name" value="HisH"/>
    <property type="match status" value="1"/>
</dbReference>
<keyword evidence="3 11" id="KW-0028">Amino-acid biosynthesis</keyword>
<dbReference type="Gene3D" id="3.40.50.880">
    <property type="match status" value="1"/>
</dbReference>
<reference evidence="14" key="1">
    <citation type="journal article" date="2019" name="Int. J. Syst. Evol. Microbiol.">
        <title>The Global Catalogue of Microorganisms (GCM) 10K type strain sequencing project: providing services to taxonomists for standard genome sequencing and annotation.</title>
        <authorList>
            <consortium name="The Broad Institute Genomics Platform"/>
            <consortium name="The Broad Institute Genome Sequencing Center for Infectious Disease"/>
            <person name="Wu L."/>
            <person name="Ma J."/>
        </authorList>
    </citation>
    <scope>NUCLEOTIDE SEQUENCE [LARGE SCALE GENOMIC DNA]</scope>
    <source>
        <strain evidence="14">JCM 13008</strain>
    </source>
</reference>
<sequence length="208" mass="22376">MAADVQISVVDYGVGNLGSVMNMLRRIRVSAALVSTPEEVGSARRILLPGVGKFDRGMEGLEQRGLDAAIQEAALGGRPVLGICLGMQLLTKRSEEGQRTGLGLVDVETVRLDDHEGSVTVPHMGWGWVRPVAAHPVLDGLDFPARFYFAHSFAVPADGAATTLAVSRHGSFLSSVIGRENVLGAQFHPEKSHVFGMQFLERFGSWEP</sequence>
<dbReference type="PANTHER" id="PTHR42701:SF1">
    <property type="entry name" value="IMIDAZOLE GLYCEROL PHOSPHATE SYNTHASE SUBUNIT HISH"/>
    <property type="match status" value="1"/>
</dbReference>
<dbReference type="SUPFAM" id="SSF52317">
    <property type="entry name" value="Class I glutamine amidotransferase-like"/>
    <property type="match status" value="1"/>
</dbReference>
<comment type="caution">
    <text evidence="13">The sequence shown here is derived from an EMBL/GenBank/DDBJ whole genome shotgun (WGS) entry which is preliminary data.</text>
</comment>
<keyword evidence="4 11" id="KW-0378">Hydrolase</keyword>
<gene>
    <name evidence="13" type="primary">hisH_2</name>
    <name evidence="11" type="synonym">hisH</name>
    <name evidence="13" type="ORF">GCM10009668_29630</name>
</gene>
<evidence type="ECO:0000256" key="11">
    <source>
        <dbReference type="HAMAP-Rule" id="MF_00278"/>
    </source>
</evidence>
<dbReference type="Pfam" id="PF00117">
    <property type="entry name" value="GATase"/>
    <property type="match status" value="1"/>
</dbReference>
<dbReference type="EC" id="4.3.2.10" evidence="11"/>
<dbReference type="EC" id="3.5.1.2" evidence="11"/>
<dbReference type="PIRSF" id="PIRSF000495">
    <property type="entry name" value="Amidotransf_hisH"/>
    <property type="match status" value="1"/>
</dbReference>
<comment type="pathway">
    <text evidence="1 11">Amino-acid biosynthesis; L-histidine biosynthesis; L-histidine from 5-phospho-alpha-D-ribose 1-diphosphate: step 5/9.</text>
</comment>
<protein>
    <recommendedName>
        <fullName evidence="11">Imidazole glycerol phosphate synthase subunit HisH</fullName>
        <ecNumber evidence="11">4.3.2.10</ecNumber>
    </recommendedName>
    <alternativeName>
        <fullName evidence="11">IGP synthase glutaminase subunit</fullName>
        <ecNumber evidence="11">3.5.1.2</ecNumber>
    </alternativeName>
    <alternativeName>
        <fullName evidence="11">IGP synthase subunit HisH</fullName>
    </alternativeName>
    <alternativeName>
        <fullName evidence="11">ImGP synthase subunit HisH</fullName>
        <shortName evidence="11">IGPS subunit HisH</shortName>
    </alternativeName>
</protein>
<organism evidence="13 14">
    <name type="scientific">Nocardioides dubius</name>
    <dbReference type="NCBI Taxonomy" id="317019"/>
    <lineage>
        <taxon>Bacteria</taxon>
        <taxon>Bacillati</taxon>
        <taxon>Actinomycetota</taxon>
        <taxon>Actinomycetes</taxon>
        <taxon>Propionibacteriales</taxon>
        <taxon>Nocardioidaceae</taxon>
        <taxon>Nocardioides</taxon>
    </lineage>
</organism>
<dbReference type="PROSITE" id="PS51274">
    <property type="entry name" value="GATASE_COBBQ"/>
    <property type="match status" value="1"/>
</dbReference>
<evidence type="ECO:0000313" key="13">
    <source>
        <dbReference type="EMBL" id="GAA1107661.1"/>
    </source>
</evidence>
<dbReference type="NCBIfam" id="TIGR01855">
    <property type="entry name" value="IMP_synth_hisH"/>
    <property type="match status" value="1"/>
</dbReference>
<feature type="active site" description="Nucleophile" evidence="11">
    <location>
        <position position="84"/>
    </location>
</feature>
<proteinExistence type="inferred from homology"/>
<comment type="catalytic activity">
    <reaction evidence="9 11">
        <text>5-[(5-phospho-1-deoxy-D-ribulos-1-ylimino)methylamino]-1-(5-phospho-beta-D-ribosyl)imidazole-4-carboxamide + L-glutamine = D-erythro-1-(imidazol-4-yl)glycerol 3-phosphate + 5-amino-1-(5-phospho-beta-D-ribosyl)imidazole-4-carboxamide + L-glutamate + H(+)</text>
        <dbReference type="Rhea" id="RHEA:24793"/>
        <dbReference type="ChEBI" id="CHEBI:15378"/>
        <dbReference type="ChEBI" id="CHEBI:29985"/>
        <dbReference type="ChEBI" id="CHEBI:58278"/>
        <dbReference type="ChEBI" id="CHEBI:58359"/>
        <dbReference type="ChEBI" id="CHEBI:58475"/>
        <dbReference type="ChEBI" id="CHEBI:58525"/>
        <dbReference type="EC" id="4.3.2.10"/>
    </reaction>
</comment>
<dbReference type="PROSITE" id="PS51273">
    <property type="entry name" value="GATASE_TYPE_1"/>
    <property type="match status" value="1"/>
</dbReference>
<keyword evidence="7 11" id="KW-0456">Lyase</keyword>
<evidence type="ECO:0000256" key="7">
    <source>
        <dbReference type="ARBA" id="ARBA00023239"/>
    </source>
</evidence>
<evidence type="ECO:0000256" key="6">
    <source>
        <dbReference type="ARBA" id="ARBA00023102"/>
    </source>
</evidence>
<accession>A0ABP4EFY3</accession>
<keyword evidence="6 11" id="KW-0368">Histidine biosynthesis</keyword>
<feature type="domain" description="Glutamine amidotransferase" evidence="12">
    <location>
        <begin position="9"/>
        <end position="200"/>
    </location>
</feature>
<keyword evidence="5 11" id="KW-0315">Glutamine amidotransferase</keyword>
<dbReference type="InterPro" id="IPR029062">
    <property type="entry name" value="Class_I_gatase-like"/>
</dbReference>
<comment type="subcellular location">
    <subcellularLocation>
        <location evidence="11">Cytoplasm</location>
    </subcellularLocation>
</comment>
<evidence type="ECO:0000256" key="8">
    <source>
        <dbReference type="ARBA" id="ARBA00025299"/>
    </source>
</evidence>
<evidence type="ECO:0000256" key="2">
    <source>
        <dbReference type="ARBA" id="ARBA00011152"/>
    </source>
</evidence>
<comment type="catalytic activity">
    <reaction evidence="10 11">
        <text>L-glutamine + H2O = L-glutamate + NH4(+)</text>
        <dbReference type="Rhea" id="RHEA:15889"/>
        <dbReference type="ChEBI" id="CHEBI:15377"/>
        <dbReference type="ChEBI" id="CHEBI:28938"/>
        <dbReference type="ChEBI" id="CHEBI:29985"/>
        <dbReference type="ChEBI" id="CHEBI:58359"/>
        <dbReference type="EC" id="3.5.1.2"/>
    </reaction>
</comment>
<dbReference type="EMBL" id="BAAALG010000011">
    <property type="protein sequence ID" value="GAA1107661.1"/>
    <property type="molecule type" value="Genomic_DNA"/>
</dbReference>
<evidence type="ECO:0000256" key="4">
    <source>
        <dbReference type="ARBA" id="ARBA00022801"/>
    </source>
</evidence>
<name>A0ABP4EFY3_9ACTN</name>
<evidence type="ECO:0000256" key="1">
    <source>
        <dbReference type="ARBA" id="ARBA00005091"/>
    </source>
</evidence>
<dbReference type="InterPro" id="IPR017926">
    <property type="entry name" value="GATASE"/>
</dbReference>
<evidence type="ECO:0000256" key="3">
    <source>
        <dbReference type="ARBA" id="ARBA00022605"/>
    </source>
</evidence>
<keyword evidence="11" id="KW-0963">Cytoplasm</keyword>
<dbReference type="PANTHER" id="PTHR42701">
    <property type="entry name" value="IMIDAZOLE GLYCEROL PHOSPHATE SYNTHASE SUBUNIT HISH"/>
    <property type="match status" value="1"/>
</dbReference>
<keyword evidence="14" id="KW-1185">Reference proteome</keyword>
<evidence type="ECO:0000256" key="5">
    <source>
        <dbReference type="ARBA" id="ARBA00022962"/>
    </source>
</evidence>
<comment type="function">
    <text evidence="8 11">IGPS catalyzes the conversion of PRFAR and glutamine to IGP, AICAR and glutamate. The HisH subunit catalyzes the hydrolysis of glutamine to glutamate and ammonia as part of the synthesis of IGP and AICAR. The resulting ammonia molecule is channeled to the active site of HisF.</text>
</comment>
<evidence type="ECO:0000256" key="9">
    <source>
        <dbReference type="ARBA" id="ARBA00047838"/>
    </source>
</evidence>
<evidence type="ECO:0000256" key="10">
    <source>
        <dbReference type="ARBA" id="ARBA00049534"/>
    </source>
</evidence>
<dbReference type="Proteomes" id="UP001501581">
    <property type="component" value="Unassembled WGS sequence"/>
</dbReference>
<feature type="active site" evidence="11">
    <location>
        <position position="190"/>
    </location>
</feature>
<evidence type="ECO:0000259" key="12">
    <source>
        <dbReference type="Pfam" id="PF00117"/>
    </source>
</evidence>
<dbReference type="InterPro" id="IPR010139">
    <property type="entry name" value="Imidazole-glycPsynth_HisH"/>
</dbReference>
<evidence type="ECO:0000313" key="14">
    <source>
        <dbReference type="Proteomes" id="UP001501581"/>
    </source>
</evidence>
<feature type="active site" evidence="11">
    <location>
        <position position="188"/>
    </location>
</feature>
<dbReference type="CDD" id="cd01748">
    <property type="entry name" value="GATase1_IGP_Synthase"/>
    <property type="match status" value="1"/>
</dbReference>